<comment type="caution">
    <text evidence="4">The sequence shown here is derived from an EMBL/GenBank/DDBJ whole genome shotgun (WGS) entry which is preliminary data.</text>
</comment>
<gene>
    <name evidence="4" type="ORF">MR241_02840</name>
</gene>
<dbReference type="EMBL" id="JALEMU010000047">
    <property type="protein sequence ID" value="MCI5755215.1"/>
    <property type="molecule type" value="Genomic_DNA"/>
</dbReference>
<evidence type="ECO:0000256" key="2">
    <source>
        <dbReference type="SAM" id="Phobius"/>
    </source>
</evidence>
<dbReference type="AlphaFoldDB" id="A0AAE3FGX4"/>
<feature type="compositionally biased region" description="Basic and acidic residues" evidence="1">
    <location>
        <begin position="229"/>
        <end position="248"/>
    </location>
</feature>
<dbReference type="NCBIfam" id="TIGR02669">
    <property type="entry name" value="SpoIID_LytB"/>
    <property type="match status" value="1"/>
</dbReference>
<name>A0AAE3FGX4_9BACT</name>
<evidence type="ECO:0000259" key="3">
    <source>
        <dbReference type="Pfam" id="PF08486"/>
    </source>
</evidence>
<dbReference type="InterPro" id="IPR013693">
    <property type="entry name" value="SpoIID/LytB_N"/>
</dbReference>
<organism evidence="4 5">
    <name type="scientific">Candidatus Colimorpha enterica</name>
    <dbReference type="NCBI Taxonomy" id="3083063"/>
    <lineage>
        <taxon>Bacteria</taxon>
        <taxon>Pseudomonadati</taxon>
        <taxon>Bacteroidota</taxon>
        <taxon>Bacteroidia</taxon>
        <taxon>Bacteroidales</taxon>
        <taxon>Candidatus Colimorpha</taxon>
    </lineage>
</organism>
<feature type="transmembrane region" description="Helical" evidence="2">
    <location>
        <begin position="23"/>
        <end position="45"/>
    </location>
</feature>
<protein>
    <submittedName>
        <fullName evidence="4">SpoIID/LytB domain-containing protein</fullName>
    </submittedName>
</protein>
<evidence type="ECO:0000313" key="4">
    <source>
        <dbReference type="EMBL" id="MCI5755215.1"/>
    </source>
</evidence>
<dbReference type="PANTHER" id="PTHR30032:SF4">
    <property type="entry name" value="AMIDASE ENHANCER"/>
    <property type="match status" value="1"/>
</dbReference>
<sequence>MSTISQAKSKNAKKKKFRPDAKFWTRILVIILTLAMLAGTFYYILIFSVGSSRVNAASEITTDDLRFRVALIYGDSMQTDFRSRADNGFTLGFNTGNEFTAVTATPVTLVRFSIDANLTADASGRYQTSSEGAVNVGAYHVKIAYSGDDFDDRLAYVAQAFPEYNVFPGYYDGKTYIMAGQFSDAASADNALSAVKEKLAPEKETEPPDTEAPATEGEDTTVGGSDEPEVTKDPEVPEVPKEPEKPEDALVTSVRGAVVSQPSGTAVTVIDPATHRLLWIFDDTSGKTFFGAKATQKADTFTYIIGWVGAYMYYYDDTIECSVRKTSAGKSGMNVVNVLPLETYISGVIPYEIGKTWPLETQKAFAIAVRSYAISGFNRHKGSANADLCNTAHCQVYKGFASATAQVRQAASETKGLIAVYRGGICSTFYSSSTGGCTANVSQVWGGNQTTYGYLKAVATPWEKYNQYGNGRWTSTATGAQLRERLIAKGYTALTGPVTKLEIVSLQNNSSYVYSVKFSDAAGHSVTVTRTDKVKSVLSPYVKSGNFVVAKGGENVTRINYVKPGFGAVNSETTEGVSVRTNPETGLVYGRQNFSVITAGGIMSFVDSNSEKVMTSGGIRDYTMSKFLDSSYYPTVTGKNGEVLPDILNTGFSTVTETITAEGKSDQFVFIGRGWGHGVGLSQYGIKDLGDLGYDFETIFKAYYSDAEIISYTEYRNSRKS</sequence>
<dbReference type="InterPro" id="IPR051922">
    <property type="entry name" value="Bact_Sporulation_Assoc"/>
</dbReference>
<proteinExistence type="predicted"/>
<feature type="domain" description="Sporulation stage II protein D amidase enhancer LytB N-terminal" evidence="3">
    <location>
        <begin position="331"/>
        <end position="421"/>
    </location>
</feature>
<dbReference type="Pfam" id="PF08486">
    <property type="entry name" value="SpoIID"/>
    <property type="match status" value="1"/>
</dbReference>
<keyword evidence="2" id="KW-0812">Transmembrane</keyword>
<evidence type="ECO:0000256" key="1">
    <source>
        <dbReference type="SAM" id="MobiDB-lite"/>
    </source>
</evidence>
<accession>A0AAE3FGX4</accession>
<keyword evidence="2" id="KW-1133">Transmembrane helix</keyword>
<reference evidence="4 5" key="1">
    <citation type="submission" date="2022-03" db="EMBL/GenBank/DDBJ databases">
        <title>Metagenome-assembled genomes from swine fecal metagenomes.</title>
        <authorList>
            <person name="Holman D.B."/>
            <person name="Kommadath A."/>
        </authorList>
    </citation>
    <scope>NUCLEOTIDE SEQUENCE [LARGE SCALE GENOMIC DNA]</scope>
    <source>
        <strain evidence="4">SUG147</strain>
    </source>
</reference>
<dbReference type="InterPro" id="IPR013486">
    <property type="entry name" value="SpoIID/LytB"/>
</dbReference>
<dbReference type="Proteomes" id="UP001139365">
    <property type="component" value="Unassembled WGS sequence"/>
</dbReference>
<dbReference type="GO" id="GO:0030435">
    <property type="term" value="P:sporulation resulting in formation of a cellular spore"/>
    <property type="evidence" value="ECO:0007669"/>
    <property type="project" value="InterPro"/>
</dbReference>
<feature type="region of interest" description="Disordered" evidence="1">
    <location>
        <begin position="198"/>
        <end position="250"/>
    </location>
</feature>
<keyword evidence="2" id="KW-0472">Membrane</keyword>
<dbReference type="GO" id="GO:0030288">
    <property type="term" value="C:outer membrane-bounded periplasmic space"/>
    <property type="evidence" value="ECO:0007669"/>
    <property type="project" value="TreeGrafter"/>
</dbReference>
<dbReference type="PANTHER" id="PTHR30032">
    <property type="entry name" value="N-ACETYLMURAMOYL-L-ALANINE AMIDASE-RELATED"/>
    <property type="match status" value="1"/>
</dbReference>
<evidence type="ECO:0000313" key="5">
    <source>
        <dbReference type="Proteomes" id="UP001139365"/>
    </source>
</evidence>